<organism evidence="1 2">
    <name type="scientific">Gossypium laxum</name>
    <dbReference type="NCBI Taxonomy" id="34288"/>
    <lineage>
        <taxon>Eukaryota</taxon>
        <taxon>Viridiplantae</taxon>
        <taxon>Streptophyta</taxon>
        <taxon>Embryophyta</taxon>
        <taxon>Tracheophyta</taxon>
        <taxon>Spermatophyta</taxon>
        <taxon>Magnoliopsida</taxon>
        <taxon>eudicotyledons</taxon>
        <taxon>Gunneridae</taxon>
        <taxon>Pentapetalae</taxon>
        <taxon>rosids</taxon>
        <taxon>malvids</taxon>
        <taxon>Malvales</taxon>
        <taxon>Malvaceae</taxon>
        <taxon>Malvoideae</taxon>
        <taxon>Gossypium</taxon>
    </lineage>
</organism>
<keyword evidence="2" id="KW-1185">Reference proteome</keyword>
<dbReference type="Gene3D" id="3.90.1100.10">
    <property type="match status" value="1"/>
</dbReference>
<proteinExistence type="predicted"/>
<dbReference type="AlphaFoldDB" id="A0A7J9A7F0"/>
<reference evidence="1 2" key="1">
    <citation type="journal article" date="2019" name="Genome Biol. Evol.">
        <title>Insights into the evolution of the New World diploid cottons (Gossypium, subgenus Houzingenia) based on genome sequencing.</title>
        <authorList>
            <person name="Grover C.E."/>
            <person name="Arick M.A. 2nd"/>
            <person name="Thrash A."/>
            <person name="Conover J.L."/>
            <person name="Sanders W.S."/>
            <person name="Peterson D.G."/>
            <person name="Frelichowski J.E."/>
            <person name="Scheffler J.A."/>
            <person name="Scheffler B.E."/>
            <person name="Wendel J.F."/>
        </authorList>
    </citation>
    <scope>NUCLEOTIDE SEQUENCE [LARGE SCALE GENOMIC DNA]</scope>
    <source>
        <strain evidence="1">4</strain>
        <tissue evidence="1">Leaf</tissue>
    </source>
</reference>
<protein>
    <submittedName>
        <fullName evidence="1">Uncharacterized protein</fullName>
    </submittedName>
</protein>
<name>A0A7J9A7F0_9ROSI</name>
<dbReference type="EMBL" id="JABEZV010000009">
    <property type="protein sequence ID" value="MBA0719968.1"/>
    <property type="molecule type" value="Genomic_DNA"/>
</dbReference>
<evidence type="ECO:0000313" key="2">
    <source>
        <dbReference type="Proteomes" id="UP000593574"/>
    </source>
</evidence>
<feature type="non-terminal residue" evidence="1">
    <location>
        <position position="1"/>
    </location>
</feature>
<feature type="non-terminal residue" evidence="1">
    <location>
        <position position="119"/>
    </location>
</feature>
<dbReference type="Proteomes" id="UP000593574">
    <property type="component" value="Unassembled WGS sequence"/>
</dbReference>
<sequence length="119" mass="13602">RCEFECAKRIIHLYKKTKTVPFIEHNDTNRALMSYNMQHQVVPLSRSEKCIVETGLKCQVALDSGVHERQIIFTDIDNIILSGNRNTLGIPLVIPRRLLELQKGPIAINDGWRPDVDHG</sequence>
<gene>
    <name evidence="1" type="ORF">Golax_007613</name>
</gene>
<comment type="caution">
    <text evidence="1">The sequence shown here is derived from an EMBL/GenBank/DDBJ whole genome shotgun (WGS) entry which is preliminary data.</text>
</comment>
<dbReference type="SUPFAM" id="SSF64484">
    <property type="entry name" value="beta and beta-prime subunits of DNA dependent RNA-polymerase"/>
    <property type="match status" value="1"/>
</dbReference>
<evidence type="ECO:0000313" key="1">
    <source>
        <dbReference type="EMBL" id="MBA0719968.1"/>
    </source>
</evidence>
<accession>A0A7J9A7F0</accession>